<dbReference type="Proteomes" id="UP000576209">
    <property type="component" value="Unassembled WGS sequence"/>
</dbReference>
<dbReference type="AlphaFoldDB" id="A0A840EAF9"/>
<proteinExistence type="predicted"/>
<organism evidence="1 2">
    <name type="scientific">Neolewinella aquimaris</name>
    <dbReference type="NCBI Taxonomy" id="1835722"/>
    <lineage>
        <taxon>Bacteria</taxon>
        <taxon>Pseudomonadati</taxon>
        <taxon>Bacteroidota</taxon>
        <taxon>Saprospiria</taxon>
        <taxon>Saprospirales</taxon>
        <taxon>Lewinellaceae</taxon>
        <taxon>Neolewinella</taxon>
    </lineage>
</organism>
<dbReference type="RefSeq" id="WP_183494221.1">
    <property type="nucleotide sequence ID" value="NZ_JACIFF010000001.1"/>
</dbReference>
<evidence type="ECO:0000313" key="1">
    <source>
        <dbReference type="EMBL" id="MBB4077986.1"/>
    </source>
</evidence>
<accession>A0A840EAF9</accession>
<evidence type="ECO:0000313" key="2">
    <source>
        <dbReference type="Proteomes" id="UP000576209"/>
    </source>
</evidence>
<protein>
    <submittedName>
        <fullName evidence="1">Uncharacterized protein</fullName>
    </submittedName>
</protein>
<name>A0A840EAF9_9BACT</name>
<comment type="caution">
    <text evidence="1">The sequence shown here is derived from an EMBL/GenBank/DDBJ whole genome shotgun (WGS) entry which is preliminary data.</text>
</comment>
<keyword evidence="2" id="KW-1185">Reference proteome</keyword>
<reference evidence="1 2" key="1">
    <citation type="submission" date="2020-08" db="EMBL/GenBank/DDBJ databases">
        <title>Genomic Encyclopedia of Type Strains, Phase IV (KMG-IV): sequencing the most valuable type-strain genomes for metagenomic binning, comparative biology and taxonomic classification.</title>
        <authorList>
            <person name="Goeker M."/>
        </authorList>
    </citation>
    <scope>NUCLEOTIDE SEQUENCE [LARGE SCALE GENOMIC DNA]</scope>
    <source>
        <strain evidence="1 2">DSM 105137</strain>
    </source>
</reference>
<sequence length="85" mass="9770">MKRQLNPVLNLGFRDACAFRPGVILPERCIKSRTTLYRVLYLHTRPLFPLLKRMDLVTTTTELGHVVIHPRSEKRLEVSEITAAA</sequence>
<dbReference type="EMBL" id="JACIFF010000001">
    <property type="protein sequence ID" value="MBB4077986.1"/>
    <property type="molecule type" value="Genomic_DNA"/>
</dbReference>
<gene>
    <name evidence="1" type="ORF">GGR28_000587</name>
</gene>